<proteinExistence type="predicted"/>
<name>A0ACC2YSI6_9PEZI</name>
<organism evidence="1 2">
    <name type="scientific">Coniosporium tulheliwenetii</name>
    <dbReference type="NCBI Taxonomy" id="3383036"/>
    <lineage>
        <taxon>Eukaryota</taxon>
        <taxon>Fungi</taxon>
        <taxon>Dikarya</taxon>
        <taxon>Ascomycota</taxon>
        <taxon>Pezizomycotina</taxon>
        <taxon>Dothideomycetes</taxon>
        <taxon>Dothideomycetes incertae sedis</taxon>
        <taxon>Coniosporium</taxon>
    </lineage>
</organism>
<evidence type="ECO:0000313" key="1">
    <source>
        <dbReference type="EMBL" id="KAJ9638236.1"/>
    </source>
</evidence>
<keyword evidence="2" id="KW-1185">Reference proteome</keyword>
<gene>
    <name evidence="1" type="ORF">H2199_006923</name>
</gene>
<reference evidence="1" key="1">
    <citation type="submission" date="2022-10" db="EMBL/GenBank/DDBJ databases">
        <title>Culturing micro-colonial fungi from biological soil crusts in the Mojave desert and describing Neophaeococcomyces mojavensis, and introducing the new genera and species Taxawa tesnikishii.</title>
        <authorList>
            <person name="Kurbessoian T."/>
            <person name="Stajich J.E."/>
        </authorList>
    </citation>
    <scope>NUCLEOTIDE SEQUENCE</scope>
    <source>
        <strain evidence="1">JES_115</strain>
    </source>
</reference>
<accession>A0ACC2YSI6</accession>
<evidence type="ECO:0000313" key="2">
    <source>
        <dbReference type="Proteomes" id="UP001172680"/>
    </source>
</evidence>
<protein>
    <submittedName>
        <fullName evidence="1">Uncharacterized protein</fullName>
    </submittedName>
</protein>
<dbReference type="Proteomes" id="UP001172680">
    <property type="component" value="Unassembled WGS sequence"/>
</dbReference>
<sequence>MAGHNTSLSMDPALVKYANMYVNRHKYFRWTPRTAWITFAYVVLVPSMFGYMGYVTDGKWDMRGKRRGDTIAEQDLPTGDDDYHIDFHQARISGAKGASAVADYESLPSHQMASKIPNEVDTVIVGNGPSALTLSYLLHGHVPYYAGGHYDALLDAKLSKRPNLLHLKPDLYQHFQSSLRYSTQALPVNTLLDTLLRQNADTEANPRPCLEWRYEPERAVSHIALGNTAHAGGQWAENPVTASWDIGTLSYAEMLSLPGYSYSEHYEATHGKAMPDFVRPSRTEVAQYYMAYPKVVGISDAIYNGVKVDRISRTKNGFFVGSHNIRCKHLVLASGIFSVNIPPPPPLADIASLDSTTEPLLVIGSGFSAADVIISAPPHRRILHLFKWLPDDRPSPLRGCHRQAYPEYAGVYRQMKLAAISGKRSKAAVSPLMRRKSNPFFTQRDWSSVYEGLPNAQVLDVAVHDGVATIQIKVESGEIVERTVGGLEYVVGRRGTLDYLDSSLREEVLESSFEETQGTNLVSGRTLRPKAEVDLEVAPDVFIIGSLTGDSLVRHAFGGCVYAAGKIIEGQSLKDGEGSDEPRSMDLASSSRSPSPRTPSSLSSSSSPTIRPNGIAHEDLHLDRRKVLQAVAIAGAENDMWKESGWGLGFRLA</sequence>
<dbReference type="EMBL" id="JAPDRP010000021">
    <property type="protein sequence ID" value="KAJ9638236.1"/>
    <property type="molecule type" value="Genomic_DNA"/>
</dbReference>
<comment type="caution">
    <text evidence="1">The sequence shown here is derived from an EMBL/GenBank/DDBJ whole genome shotgun (WGS) entry which is preliminary data.</text>
</comment>